<dbReference type="Pfam" id="PF17042">
    <property type="entry name" value="NBD_C"/>
    <property type="match status" value="1"/>
</dbReference>
<dbReference type="Gene3D" id="3.40.980.20">
    <property type="entry name" value="Four-carbon acid sugar kinase, nucleotide binding domain"/>
    <property type="match status" value="1"/>
</dbReference>
<proteinExistence type="inferred from homology"/>
<keyword evidence="3" id="KW-0547">Nucleotide-binding</keyword>
<dbReference type="Proteomes" id="UP001178662">
    <property type="component" value="Chromosome"/>
</dbReference>
<dbReference type="GO" id="GO:0016301">
    <property type="term" value="F:kinase activity"/>
    <property type="evidence" value="ECO:0007669"/>
    <property type="project" value="UniProtKB-KW"/>
</dbReference>
<evidence type="ECO:0000259" key="7">
    <source>
        <dbReference type="Pfam" id="PF07005"/>
    </source>
</evidence>
<evidence type="ECO:0000256" key="5">
    <source>
        <dbReference type="ARBA" id="ARBA00022840"/>
    </source>
</evidence>
<dbReference type="EMBL" id="CP119317">
    <property type="protein sequence ID" value="WEK54729.1"/>
    <property type="molecule type" value="Genomic_DNA"/>
</dbReference>
<gene>
    <name evidence="9" type="ORF">P0Y55_01220</name>
</gene>
<keyword evidence="5" id="KW-0067">ATP-binding</keyword>
<dbReference type="SUPFAM" id="SSF142764">
    <property type="entry name" value="YgbK-like"/>
    <property type="match status" value="1"/>
</dbReference>
<evidence type="ECO:0000256" key="1">
    <source>
        <dbReference type="ARBA" id="ARBA00005715"/>
    </source>
</evidence>
<sequence length="459" mass="50542">MNIINDTTLLLAFYGDDFTGSTDAMEALASRGYRTVLFLEAPSPELLERFEGIRCIGVAGTSRAKSPEEMALEIKPIMKQLSELDIQTVHYKTCSTFDSSPSVGSIGEAIRVSRQFFEDQHTIPLLVGAPALGRYTLFGQHFARMDGQVFRLDRHPVMSRHPSTPMHEADLRLHLQAQLDEPIALMNILELDGDQEERKQRFNEKLADKPSVVLFDALDDERLTASGQLIWEAAAEGQRFVVGSSGVEYALTAHWEQAGIKPSEQPLKLQEKVEPAKRILAVSGSASPVSKRQVEDAIAQGFHGIRIPASALTNNEELPQQLLDEAVRHLNEGDSVVMYTALGPEDEAIAETRNQFAAHNITGSLAGERIGRQLGRWTKIIMEQAQLRRVVIAGGDTSGFVTSEMGIYGMEMLLQISPGAPLCKVYAKDERMDGVELALKGGQFGSVDYFTKVRDASSN</sequence>
<evidence type="ECO:0000313" key="9">
    <source>
        <dbReference type="EMBL" id="WEK54729.1"/>
    </source>
</evidence>
<comment type="similarity">
    <text evidence="1">Belongs to the four-carbon acid sugar kinase family.</text>
</comment>
<evidence type="ECO:0000256" key="4">
    <source>
        <dbReference type="ARBA" id="ARBA00022777"/>
    </source>
</evidence>
<feature type="domain" description="Four-carbon acid sugar kinase nucleotide binding" evidence="8">
    <location>
        <begin position="280"/>
        <end position="450"/>
    </location>
</feature>
<dbReference type="InterPro" id="IPR031475">
    <property type="entry name" value="NBD_C"/>
</dbReference>
<dbReference type="GO" id="GO:0005524">
    <property type="term" value="F:ATP binding"/>
    <property type="evidence" value="ECO:0007669"/>
    <property type="project" value="UniProtKB-KW"/>
</dbReference>
<dbReference type="InterPro" id="IPR037051">
    <property type="entry name" value="4-carb_acid_sugar_kinase_N_sf"/>
</dbReference>
<evidence type="ECO:0000256" key="6">
    <source>
        <dbReference type="ARBA" id="ARBA00023277"/>
    </source>
</evidence>
<dbReference type="InterPro" id="IPR010737">
    <property type="entry name" value="4-carb_acid_sugar_kinase_N"/>
</dbReference>
<name>A0AA95JFY3_9BACL</name>
<evidence type="ECO:0000256" key="2">
    <source>
        <dbReference type="ARBA" id="ARBA00022679"/>
    </source>
</evidence>
<feature type="domain" description="Four-carbon acid sugar kinase N-terminal" evidence="7">
    <location>
        <begin position="11"/>
        <end position="251"/>
    </location>
</feature>
<keyword evidence="4 9" id="KW-0418">Kinase</keyword>
<dbReference type="Pfam" id="PF07005">
    <property type="entry name" value="SBD_N"/>
    <property type="match status" value="1"/>
</dbReference>
<accession>A0AA95JFY3</accession>
<protein>
    <submittedName>
        <fullName evidence="9">Four-carbon acid sugar kinase family protein</fullName>
    </submittedName>
</protein>
<dbReference type="AlphaFoldDB" id="A0AA95JFY3"/>
<evidence type="ECO:0000256" key="3">
    <source>
        <dbReference type="ARBA" id="ARBA00022741"/>
    </source>
</evidence>
<dbReference type="Gene3D" id="3.40.50.10840">
    <property type="entry name" value="Putative sugar-binding, N-terminal domain"/>
    <property type="match status" value="1"/>
</dbReference>
<keyword evidence="2" id="KW-0808">Transferase</keyword>
<evidence type="ECO:0000313" key="10">
    <source>
        <dbReference type="Proteomes" id="UP001178662"/>
    </source>
</evidence>
<keyword evidence="6" id="KW-0119">Carbohydrate metabolism</keyword>
<evidence type="ECO:0000259" key="8">
    <source>
        <dbReference type="Pfam" id="PF17042"/>
    </source>
</evidence>
<dbReference type="InterPro" id="IPR042213">
    <property type="entry name" value="NBD_C_sf"/>
</dbReference>
<organism evidence="9 10">
    <name type="scientific">Candidatus Cohnella colombiensis</name>
    <dbReference type="NCBI Taxonomy" id="3121368"/>
    <lineage>
        <taxon>Bacteria</taxon>
        <taxon>Bacillati</taxon>
        <taxon>Bacillota</taxon>
        <taxon>Bacilli</taxon>
        <taxon>Bacillales</taxon>
        <taxon>Paenibacillaceae</taxon>
        <taxon>Cohnella</taxon>
    </lineage>
</organism>
<reference evidence="9" key="1">
    <citation type="submission" date="2023-03" db="EMBL/GenBank/DDBJ databases">
        <title>Andean soil-derived lignocellulolytic bacterial consortium as a source of novel taxa and putative plastic-active enzymes.</title>
        <authorList>
            <person name="Diaz-Garcia L."/>
            <person name="Chuvochina M."/>
            <person name="Feuerriegel G."/>
            <person name="Bunk B."/>
            <person name="Sproer C."/>
            <person name="Streit W.R."/>
            <person name="Rodriguez L.M."/>
            <person name="Overmann J."/>
            <person name="Jimenez D.J."/>
        </authorList>
    </citation>
    <scope>NUCLEOTIDE SEQUENCE</scope>
    <source>
        <strain evidence="9">MAG 2441</strain>
    </source>
</reference>
<keyword evidence="10" id="KW-1185">Reference proteome</keyword>